<feature type="transmembrane region" description="Helical" evidence="2">
    <location>
        <begin position="746"/>
        <end position="765"/>
    </location>
</feature>
<feature type="region of interest" description="Disordered" evidence="1">
    <location>
        <begin position="841"/>
        <end position="860"/>
    </location>
</feature>
<evidence type="ECO:0000313" key="3">
    <source>
        <dbReference type="EMBL" id="CAL8110037.1"/>
    </source>
</evidence>
<keyword evidence="2" id="KW-0472">Membrane</keyword>
<feature type="compositionally biased region" description="Basic and acidic residues" evidence="1">
    <location>
        <begin position="1"/>
        <end position="22"/>
    </location>
</feature>
<feature type="transmembrane region" description="Helical" evidence="2">
    <location>
        <begin position="619"/>
        <end position="640"/>
    </location>
</feature>
<keyword evidence="4" id="KW-1185">Reference proteome</keyword>
<feature type="compositionally biased region" description="Polar residues" evidence="1">
    <location>
        <begin position="261"/>
        <end position="273"/>
    </location>
</feature>
<feature type="transmembrane region" description="Helical" evidence="2">
    <location>
        <begin position="431"/>
        <end position="453"/>
    </location>
</feature>
<feature type="compositionally biased region" description="Low complexity" evidence="1">
    <location>
        <begin position="991"/>
        <end position="1003"/>
    </location>
</feature>
<feature type="transmembrane region" description="Helical" evidence="2">
    <location>
        <begin position="489"/>
        <end position="512"/>
    </location>
</feature>
<feature type="transmembrane region" description="Helical" evidence="2">
    <location>
        <begin position="652"/>
        <end position="675"/>
    </location>
</feature>
<feature type="compositionally biased region" description="Polar residues" evidence="1">
    <location>
        <begin position="185"/>
        <end position="202"/>
    </location>
</feature>
<dbReference type="InterPro" id="IPR050327">
    <property type="entry name" value="Proton-linked_MCT"/>
</dbReference>
<evidence type="ECO:0008006" key="5">
    <source>
        <dbReference type="Google" id="ProtNLM"/>
    </source>
</evidence>
<dbReference type="InterPro" id="IPR036259">
    <property type="entry name" value="MFS_trans_sf"/>
</dbReference>
<feature type="compositionally biased region" description="Basic residues" evidence="1">
    <location>
        <begin position="319"/>
        <end position="330"/>
    </location>
</feature>
<feature type="compositionally biased region" description="Basic residues" evidence="1">
    <location>
        <begin position="203"/>
        <end position="222"/>
    </location>
</feature>
<feature type="transmembrane region" description="Helical" evidence="2">
    <location>
        <begin position="524"/>
        <end position="546"/>
    </location>
</feature>
<feature type="compositionally biased region" description="Polar residues" evidence="1">
    <location>
        <begin position="106"/>
        <end position="119"/>
    </location>
</feature>
<dbReference type="EMBL" id="CAXLJM020000043">
    <property type="protein sequence ID" value="CAL8110037.1"/>
    <property type="molecule type" value="Genomic_DNA"/>
</dbReference>
<protein>
    <recommendedName>
        <fullName evidence="5">Monocarboxylate transporter 10</fullName>
    </recommendedName>
</protein>
<dbReference type="InterPro" id="IPR011701">
    <property type="entry name" value="MFS"/>
</dbReference>
<name>A0ABP1QQD9_9HEXA</name>
<feature type="transmembrane region" description="Helical" evidence="2">
    <location>
        <begin position="552"/>
        <end position="571"/>
    </location>
</feature>
<feature type="transmembrane region" description="Helical" evidence="2">
    <location>
        <begin position="712"/>
        <end position="734"/>
    </location>
</feature>
<feature type="region of interest" description="Disordered" evidence="1">
    <location>
        <begin position="294"/>
        <end position="354"/>
    </location>
</feature>
<feature type="region of interest" description="Disordered" evidence="1">
    <location>
        <begin position="1053"/>
        <end position="1075"/>
    </location>
</feature>
<evidence type="ECO:0000313" key="4">
    <source>
        <dbReference type="Proteomes" id="UP001642540"/>
    </source>
</evidence>
<dbReference type="Proteomes" id="UP001642540">
    <property type="component" value="Unassembled WGS sequence"/>
</dbReference>
<comment type="caution">
    <text evidence="3">The sequence shown here is derived from an EMBL/GenBank/DDBJ whole genome shotgun (WGS) entry which is preliminary data.</text>
</comment>
<feature type="region of interest" description="Disordered" evidence="1">
    <location>
        <begin position="87"/>
        <end position="119"/>
    </location>
</feature>
<feature type="transmembrane region" description="Helical" evidence="2">
    <location>
        <begin position="395"/>
        <end position="419"/>
    </location>
</feature>
<gene>
    <name evidence="3" type="ORF">ODALV1_LOCUS13921</name>
</gene>
<feature type="region of interest" description="Disordered" evidence="1">
    <location>
        <begin position="1"/>
        <end position="66"/>
    </location>
</feature>
<sequence length="1075" mass="119120">MESLGSKRKDGFVENSNKDVRNVRNPSSKSTSFSSQQTTQLVSSNLQKVSDPLPNPNPTCFPSSTKTKPILRNRQLQLFPSEELDKKEEVGAVGGKSKLKPKAKPTSHNYNQLHQPPKQTNLSTTTFIAEFEEDFTAGIAHDLPSELFDVEGNLLYGNIDTLRFGLEEEEFSSDDENGFELNFRNQQKSLKGRKQTPSSQRRSSTHHNHHQLKRQKEWRHHPQSFNPEDRKQEHVFPSNKLASILSSCDQISSSQMRDENILQNRTRQNSNLSEGRDNLFRESVGIGVEAKQKVVNGSRSSSTLRKHSSEDVYHPLINHGRRNFRPKRQFSSRSRSSNSTGTNATSNSGNFSPPSDQYRSPFAPFDRHHSSGGGSSSTGSSTITQHYYPEGGWGYVVLATCTICHVLTCGFQLSFGILWHAILDKFGSELHLISCWLGAVSLGISLLFSPVWVSICKKKSTRLSAVFGGLVASLGCLFTSFASQFHQTFISYGAFLGIGVGLTRDASSLMVGQYFKRKRELVEIIVVSGSGLGIIIMSISIHSAIGSLGWRLGLQAVTVSLILTFFLGTCYRSASLYHPQRRAILHLKNQKRKVKEKGKREDRPPFIDCSCLRSKTLRIILMSSACTAFGIFTPLLSLAVQCSNKGFEDCSILLLHIYIGTSWVIGCLTLGLIVIQKSQDCRVSKQYLCQVASVICGISILALTAVKGTNGMVVFSWVYGASLGGYCYSLKVYTYERARARHFPRAWSFLQSSQAIPLFVGVPLTNYANETVGWKSGYYMSAIAVFLGTACLFLTDVRRRKLIRRKSQNSSMKTCETTDGGASSPKSKRLSFAFPAEQMAHQQQSKHDSDDEDEPGGPIDPSVMIKELTCISEEGLADVDFQDIYFDEWAEYLGECITSCNKVENCLVSEYDPDLAMIVERRARRWSTATRQGIAAQHQHQQSSHGNSLFNTGTTGRLALPGIGTVLEVPLLVAKRLHPHLGLRSHHHQHQQQQQQQQQNQVHHQQQQGECSCGANTNSHNGCNYSRGGNCGGGASTSRNSDGANAANTTRVYQHGKGRGNQPVSHFPAIDEDSV</sequence>
<reference evidence="3 4" key="1">
    <citation type="submission" date="2024-08" db="EMBL/GenBank/DDBJ databases">
        <authorList>
            <person name="Cucini C."/>
            <person name="Frati F."/>
        </authorList>
    </citation>
    <scope>NUCLEOTIDE SEQUENCE [LARGE SCALE GENOMIC DNA]</scope>
</reference>
<proteinExistence type="predicted"/>
<dbReference type="Gene3D" id="1.20.1250.20">
    <property type="entry name" value="MFS general substrate transporter like domains"/>
    <property type="match status" value="1"/>
</dbReference>
<organism evidence="3 4">
    <name type="scientific">Orchesella dallaii</name>
    <dbReference type="NCBI Taxonomy" id="48710"/>
    <lineage>
        <taxon>Eukaryota</taxon>
        <taxon>Metazoa</taxon>
        <taxon>Ecdysozoa</taxon>
        <taxon>Arthropoda</taxon>
        <taxon>Hexapoda</taxon>
        <taxon>Collembola</taxon>
        <taxon>Entomobryomorpha</taxon>
        <taxon>Entomobryoidea</taxon>
        <taxon>Orchesellidae</taxon>
        <taxon>Orchesellinae</taxon>
        <taxon>Orchesella</taxon>
    </lineage>
</organism>
<keyword evidence="2" id="KW-0812">Transmembrane</keyword>
<evidence type="ECO:0000256" key="2">
    <source>
        <dbReference type="SAM" id="Phobius"/>
    </source>
</evidence>
<dbReference type="SUPFAM" id="SSF103473">
    <property type="entry name" value="MFS general substrate transporter"/>
    <property type="match status" value="1"/>
</dbReference>
<feature type="region of interest" description="Disordered" evidence="1">
    <location>
        <begin position="185"/>
        <end position="235"/>
    </location>
</feature>
<feature type="compositionally biased region" description="Low complexity" evidence="1">
    <location>
        <begin position="331"/>
        <end position="352"/>
    </location>
</feature>
<feature type="compositionally biased region" description="Low complexity" evidence="1">
    <location>
        <begin position="27"/>
        <end position="44"/>
    </location>
</feature>
<accession>A0ABP1QQD9</accession>
<evidence type="ECO:0000256" key="1">
    <source>
        <dbReference type="SAM" id="MobiDB-lite"/>
    </source>
</evidence>
<keyword evidence="2" id="KW-1133">Transmembrane helix</keyword>
<dbReference type="PANTHER" id="PTHR11360:SF251">
    <property type="entry name" value="MAJOR FACILITATOR SUPERFAMILY (MFS) PROFILE DOMAIN-CONTAINING PROTEIN"/>
    <property type="match status" value="1"/>
</dbReference>
<feature type="region of interest" description="Disordered" evidence="1">
    <location>
        <begin position="254"/>
        <end position="276"/>
    </location>
</feature>
<feature type="transmembrane region" description="Helical" evidence="2">
    <location>
        <begin position="777"/>
        <end position="797"/>
    </location>
</feature>
<feature type="transmembrane region" description="Helical" evidence="2">
    <location>
        <begin position="465"/>
        <end position="483"/>
    </location>
</feature>
<dbReference type="PANTHER" id="PTHR11360">
    <property type="entry name" value="MONOCARBOXYLATE TRANSPORTER"/>
    <property type="match status" value="1"/>
</dbReference>
<dbReference type="Pfam" id="PF07690">
    <property type="entry name" value="MFS_1"/>
    <property type="match status" value="1"/>
</dbReference>
<feature type="transmembrane region" description="Helical" evidence="2">
    <location>
        <begin position="687"/>
        <end position="706"/>
    </location>
</feature>
<feature type="region of interest" description="Disordered" evidence="1">
    <location>
        <begin position="983"/>
        <end position="1003"/>
    </location>
</feature>